<evidence type="ECO:0000256" key="2">
    <source>
        <dbReference type="SAM" id="MobiDB-lite"/>
    </source>
</evidence>
<feature type="region of interest" description="Disordered" evidence="2">
    <location>
        <begin position="140"/>
        <end position="170"/>
    </location>
</feature>
<dbReference type="GO" id="GO:0000209">
    <property type="term" value="P:protein polyubiquitination"/>
    <property type="evidence" value="ECO:0007669"/>
    <property type="project" value="TreeGrafter"/>
</dbReference>
<name>A0A6P7GU31_DIAVI</name>
<accession>A0A6P7GU31</accession>
<sequence>MAMEHFDEHILPRVKEQVDRKTALSYGCPPSSSKTPRLIYAHNSLSNEIHKVKKQSKTHKYHISFLTLSTQKLFQKLRKQNIRIKAQSLKIREQEKKIQEQQTKIQEQEATLADFKKHIDEWNQKYKDLTTEFVRAIETFVPTSSPRSTPAAPPSPSPPRLHKTNIKPRKTHILPKSYSGLNFDVERKRKSNLSHDLPLKRNKAEDEGGESGNLRIELPSFSGDSEKADRVASEKGSSKVVYGCSKSVFSNTDFGQIIENWVINPLTNIKSRKRKMHEDIDLK</sequence>
<evidence type="ECO:0000256" key="1">
    <source>
        <dbReference type="SAM" id="Coils"/>
    </source>
</evidence>
<feature type="compositionally biased region" description="Basic and acidic residues" evidence="2">
    <location>
        <begin position="197"/>
        <end position="206"/>
    </location>
</feature>
<reference evidence="3" key="1">
    <citation type="submission" date="2025-08" db="UniProtKB">
        <authorList>
            <consortium name="RefSeq"/>
        </authorList>
    </citation>
    <scope>IDENTIFICATION</scope>
</reference>
<dbReference type="InterPro" id="IPR039719">
    <property type="entry name" value="FBXO28"/>
</dbReference>
<feature type="region of interest" description="Disordered" evidence="2">
    <location>
        <begin position="191"/>
        <end position="229"/>
    </location>
</feature>
<feature type="compositionally biased region" description="Basic residues" evidence="2">
    <location>
        <begin position="160"/>
        <end position="170"/>
    </location>
</feature>
<dbReference type="OrthoDB" id="5860767at2759"/>
<organism evidence="3">
    <name type="scientific">Diabrotica virgifera virgifera</name>
    <name type="common">western corn rootworm</name>
    <dbReference type="NCBI Taxonomy" id="50390"/>
    <lineage>
        <taxon>Eukaryota</taxon>
        <taxon>Metazoa</taxon>
        <taxon>Ecdysozoa</taxon>
        <taxon>Arthropoda</taxon>
        <taxon>Hexapoda</taxon>
        <taxon>Insecta</taxon>
        <taxon>Pterygota</taxon>
        <taxon>Neoptera</taxon>
        <taxon>Endopterygota</taxon>
        <taxon>Coleoptera</taxon>
        <taxon>Polyphaga</taxon>
        <taxon>Cucujiformia</taxon>
        <taxon>Chrysomeloidea</taxon>
        <taxon>Chrysomelidae</taxon>
        <taxon>Galerucinae</taxon>
        <taxon>Diabroticina</taxon>
        <taxon>Diabroticites</taxon>
        <taxon>Diabrotica</taxon>
    </lineage>
</organism>
<dbReference type="InParanoid" id="A0A6P7GU31"/>
<protein>
    <submittedName>
        <fullName evidence="3">Uncharacterized protein LOC114340774</fullName>
    </submittedName>
</protein>
<dbReference type="RefSeq" id="XP_028147345.1">
    <property type="nucleotide sequence ID" value="XM_028291544.1"/>
</dbReference>
<gene>
    <name evidence="3" type="primary">LOC114340774</name>
</gene>
<feature type="coiled-coil region" evidence="1">
    <location>
        <begin position="77"/>
        <end position="132"/>
    </location>
</feature>
<keyword evidence="1" id="KW-0175">Coiled coil</keyword>
<dbReference type="PANTHER" id="PTHR13252">
    <property type="entry name" value="F-BOX ONLY PROTEIN 28"/>
    <property type="match status" value="1"/>
</dbReference>
<proteinExistence type="predicted"/>
<dbReference type="PANTHER" id="PTHR13252:SF9">
    <property type="entry name" value="F-BOX ONLY PROTEIN 28"/>
    <property type="match status" value="1"/>
</dbReference>
<evidence type="ECO:0000313" key="3">
    <source>
        <dbReference type="RefSeq" id="XP_028147345.1"/>
    </source>
</evidence>
<dbReference type="AlphaFoldDB" id="A0A6P7GU31"/>